<dbReference type="Gene3D" id="3.30.70.660">
    <property type="entry name" value="Pseudouridine synthase I, catalytic domain, C-terminal subdomain"/>
    <property type="match status" value="1"/>
</dbReference>
<sequence length="631" mass="68460">FASKNRLFAHLRSSECSARTDLGEAQEKTEHVALLVGCDGHLGEEEFRQVLWQGIDAARRVGESGVGRGRSAYAPSSPPPGASFASDARGMAALRLDANCPRVCDVLSLNTEKVEPEEVESWLDRANKSLPPGLRLLGRSQALPGTFHADNSCLRRRYECLLPLRFLVNQRAAEGGAPGDDFGAACLQDSDNEEVSAGLPRKPKHMPRSENGAPEDDLGAPSLQDSDVVDEASVGLPGFKNMPRWGKGVHRCEAVLARFQQLKQVLHNFQGEKRFHNFAEPSLRLTPSEALARRFLYRLRATTTDMGDGESGLVLLSATADALLTGQLRAMAGLAVAVQHDLLPLDFQESALDSEALLRVPALPAGCVYFDGCTYSKQFHWLLQPLMDSQVVQAWRSHVQRRILATTQQSLETWLDKELAADAAAMREALRGRGQADVIGRPLQSPSAQSQAPAAYEKVLRLLREAESSGKWPGISQGRQKVIKDSTLAENGGQGGSFSVGSMPPPLEAPNANLTFPELALAAFELEKALLPDRLPSSTIAINKRAQFLPHVDSGAGAGQGISLIVGLGDYTGGELVVEGVDHDIRYSALEFCGWTQRHWTLPFQGERFSLVWFTPLGCEELPGLKVLGAK</sequence>
<dbReference type="InterPro" id="IPR020095">
    <property type="entry name" value="PsdUridine_synth_TruA_C"/>
</dbReference>
<feature type="region of interest" description="Disordered" evidence="1">
    <location>
        <begin position="66"/>
        <end position="85"/>
    </location>
</feature>
<dbReference type="InterPro" id="IPR020103">
    <property type="entry name" value="PsdUridine_synth_cat_dom_sf"/>
</dbReference>
<evidence type="ECO:0000256" key="1">
    <source>
        <dbReference type="SAM" id="MobiDB-lite"/>
    </source>
</evidence>
<proteinExistence type="predicted"/>
<organism evidence="2 3">
    <name type="scientific">Polarella glacialis</name>
    <name type="common">Dinoflagellate</name>
    <dbReference type="NCBI Taxonomy" id="89957"/>
    <lineage>
        <taxon>Eukaryota</taxon>
        <taxon>Sar</taxon>
        <taxon>Alveolata</taxon>
        <taxon>Dinophyceae</taxon>
        <taxon>Suessiales</taxon>
        <taxon>Suessiaceae</taxon>
        <taxon>Polarella</taxon>
    </lineage>
</organism>
<dbReference type="GO" id="GO:0031119">
    <property type="term" value="P:tRNA pseudouridine synthesis"/>
    <property type="evidence" value="ECO:0007669"/>
    <property type="project" value="TreeGrafter"/>
</dbReference>
<gene>
    <name evidence="2" type="ORF">PGLA2088_LOCUS4842</name>
</gene>
<dbReference type="GO" id="GO:0003723">
    <property type="term" value="F:RNA binding"/>
    <property type="evidence" value="ECO:0007669"/>
    <property type="project" value="InterPro"/>
</dbReference>
<feature type="region of interest" description="Disordered" evidence="1">
    <location>
        <begin position="194"/>
        <end position="223"/>
    </location>
</feature>
<protein>
    <recommendedName>
        <fullName evidence="4">tRNA pseudouridine synthase</fullName>
    </recommendedName>
</protein>
<dbReference type="SUPFAM" id="SSF55120">
    <property type="entry name" value="Pseudouridine synthase"/>
    <property type="match status" value="1"/>
</dbReference>
<dbReference type="InterPro" id="IPR001406">
    <property type="entry name" value="PsdUridine_synth_TruA"/>
</dbReference>
<feature type="non-terminal residue" evidence="2">
    <location>
        <position position="631"/>
    </location>
</feature>
<dbReference type="GO" id="GO:0005634">
    <property type="term" value="C:nucleus"/>
    <property type="evidence" value="ECO:0007669"/>
    <property type="project" value="TreeGrafter"/>
</dbReference>
<dbReference type="GO" id="GO:0009982">
    <property type="term" value="F:pseudouridine synthase activity"/>
    <property type="evidence" value="ECO:0007669"/>
    <property type="project" value="InterPro"/>
</dbReference>
<accession>A0A813I7B4</accession>
<dbReference type="AlphaFoldDB" id="A0A813I7B4"/>
<dbReference type="Proteomes" id="UP000626109">
    <property type="component" value="Unassembled WGS sequence"/>
</dbReference>
<feature type="non-terminal residue" evidence="2">
    <location>
        <position position="1"/>
    </location>
</feature>
<dbReference type="PANTHER" id="PTHR11142">
    <property type="entry name" value="PSEUDOURIDYLATE SYNTHASE"/>
    <property type="match status" value="1"/>
</dbReference>
<evidence type="ECO:0000313" key="3">
    <source>
        <dbReference type="Proteomes" id="UP000626109"/>
    </source>
</evidence>
<dbReference type="EMBL" id="CAJNNW010004475">
    <property type="protein sequence ID" value="CAE8646467.1"/>
    <property type="molecule type" value="Genomic_DNA"/>
</dbReference>
<name>A0A813I7B4_POLGL</name>
<evidence type="ECO:0008006" key="4">
    <source>
        <dbReference type="Google" id="ProtNLM"/>
    </source>
</evidence>
<reference evidence="2" key="1">
    <citation type="submission" date="2021-02" db="EMBL/GenBank/DDBJ databases">
        <authorList>
            <person name="Dougan E. K."/>
            <person name="Rhodes N."/>
            <person name="Thang M."/>
            <person name="Chan C."/>
        </authorList>
    </citation>
    <scope>NUCLEOTIDE SEQUENCE</scope>
</reference>
<dbReference type="GO" id="GO:1990481">
    <property type="term" value="P:mRNA pseudouridine synthesis"/>
    <property type="evidence" value="ECO:0007669"/>
    <property type="project" value="TreeGrafter"/>
</dbReference>
<evidence type="ECO:0000313" key="2">
    <source>
        <dbReference type="EMBL" id="CAE8646467.1"/>
    </source>
</evidence>
<dbReference type="PANTHER" id="PTHR11142:SF4">
    <property type="entry name" value="PSEUDOURIDYLATE SYNTHASE 1 HOMOLOG"/>
    <property type="match status" value="1"/>
</dbReference>
<comment type="caution">
    <text evidence="2">The sequence shown here is derived from an EMBL/GenBank/DDBJ whole genome shotgun (WGS) entry which is preliminary data.</text>
</comment>